<sequence>MEIVRELLSCACQSAWQQICQQLNYIREHEENDQTMQRELGFLRCQEKDISAKLNAGNLRHGKRPREEVTNWLKNLEEIDSDVNSLGSGDAQFWLNYYSRLKRSKKTVQILHRVRDLQARGNSFAQSEDIFIDSLSETSSGLPAATLHGTSAEMKKEEILQCIMDPEVGKIGVYGMGGVGKTTIMRQIYNQLKEKKDDFDIVMWVTVSSVFELAKLQGTIAEQLGCPFSSDETSSRAVKLCEALRRRRNFVIILDDIWDCVSLQTVGIPEDGNGSKIVWTTRFMDNCNSMESQKEIKIEGLTDEEAWSLFKEKVGGEDIISPEIKPIAEQVARECRGLPLALITVGRALRKENQLPVWRNALQELKTSSIDQIKDMAKYVFGSLKFSYDRLSSDRIRACFLYCALYPEDYQISVDELIEYWMAEGLIDEEGGIQTEKDKGHAYLKELKDACMIESVHGGDVYVRMHDLIRDLAINITKEQFMVKAGLQSKESPKEEEWVESLERVSLMRNYIEEFKGQPNCPRLSTLLLHCQHLHGQITEQVTFSDTFFKHMHSLRVLDLSQTGIESLPGSLSDLMNLHALILSNCSKLKLLPSLAKLHKLRQLKLGGLSSLKELPHGLENLVKLWHLDISHGDRDREWGSFPSGVLLKMPCLEILSMRRSRWRLSYKSNANAEDNSTIGEIIIRLKKLTKFSADFADVLAFNSYTNKACEFEHLRNLDYFLFTLSYKYEGHIVENESMEKVTLPTTANSMAIRDCNFIQLSDIFHWDDLRQLISCSIDGCEEMKWFGMDGDIVFPSLETLRLWCLHSFEGLYKEKAHEETLKNLRKLEIVGCHKLKYLISNDLLVNNLQNLEEIIIRRCEEMEGIISGKTSATMASLPKLKRLTLSELPLLTSIYHGKLVCDSLSLMEIGYCPNLKELPFLINKGRPLCMWIAASKKWWERLEWEDAQLKELLQPFLKPEASRRIRMIWEFQYKQTIKIGKVDLQELEY</sequence>
<accession>A0ACB7WQ25</accession>
<protein>
    <submittedName>
        <fullName evidence="1">Disease resistance protein RPS2 protein</fullName>
    </submittedName>
</protein>
<dbReference type="EMBL" id="CM037012">
    <property type="protein sequence ID" value="KAH7690230.1"/>
    <property type="molecule type" value="Genomic_DNA"/>
</dbReference>
<comment type="caution">
    <text evidence="1">The sequence shown here is derived from an EMBL/GenBank/DDBJ whole genome shotgun (WGS) entry which is preliminary data.</text>
</comment>
<organism evidence="1 2">
    <name type="scientific">Dioscorea alata</name>
    <name type="common">Purple yam</name>
    <dbReference type="NCBI Taxonomy" id="55571"/>
    <lineage>
        <taxon>Eukaryota</taxon>
        <taxon>Viridiplantae</taxon>
        <taxon>Streptophyta</taxon>
        <taxon>Embryophyta</taxon>
        <taxon>Tracheophyta</taxon>
        <taxon>Spermatophyta</taxon>
        <taxon>Magnoliopsida</taxon>
        <taxon>Liliopsida</taxon>
        <taxon>Dioscoreales</taxon>
        <taxon>Dioscoreaceae</taxon>
        <taxon>Dioscorea</taxon>
    </lineage>
</organism>
<name>A0ACB7WQ25_DIOAL</name>
<gene>
    <name evidence="1" type="ORF">IHE45_02G033300</name>
</gene>
<evidence type="ECO:0000313" key="1">
    <source>
        <dbReference type="EMBL" id="KAH7690230.1"/>
    </source>
</evidence>
<evidence type="ECO:0000313" key="2">
    <source>
        <dbReference type="Proteomes" id="UP000827976"/>
    </source>
</evidence>
<reference evidence="2" key="1">
    <citation type="journal article" date="2022" name="Nat. Commun.">
        <title>Chromosome evolution and the genetic basis of agronomically important traits in greater yam.</title>
        <authorList>
            <person name="Bredeson J.V."/>
            <person name="Lyons J.B."/>
            <person name="Oniyinde I.O."/>
            <person name="Okereke N.R."/>
            <person name="Kolade O."/>
            <person name="Nnabue I."/>
            <person name="Nwadili C.O."/>
            <person name="Hribova E."/>
            <person name="Parker M."/>
            <person name="Nwogha J."/>
            <person name="Shu S."/>
            <person name="Carlson J."/>
            <person name="Kariba R."/>
            <person name="Muthemba S."/>
            <person name="Knop K."/>
            <person name="Barton G.J."/>
            <person name="Sherwood A.V."/>
            <person name="Lopez-Montes A."/>
            <person name="Asiedu R."/>
            <person name="Jamnadass R."/>
            <person name="Muchugi A."/>
            <person name="Goodstein D."/>
            <person name="Egesi C.N."/>
            <person name="Featherston J."/>
            <person name="Asfaw A."/>
            <person name="Simpson G.G."/>
            <person name="Dolezel J."/>
            <person name="Hendre P.S."/>
            <person name="Van Deynze A."/>
            <person name="Kumar P.L."/>
            <person name="Obidiegwu J.E."/>
            <person name="Bhattacharjee R."/>
            <person name="Rokhsar D.S."/>
        </authorList>
    </citation>
    <scope>NUCLEOTIDE SEQUENCE [LARGE SCALE GENOMIC DNA]</scope>
    <source>
        <strain evidence="2">cv. TDa95/00328</strain>
    </source>
</reference>
<proteinExistence type="predicted"/>
<keyword evidence="2" id="KW-1185">Reference proteome</keyword>
<dbReference type="Proteomes" id="UP000827976">
    <property type="component" value="Chromosome 2"/>
</dbReference>